<feature type="compositionally biased region" description="Low complexity" evidence="5">
    <location>
        <begin position="103"/>
        <end position="114"/>
    </location>
</feature>
<dbReference type="CDD" id="cd00202">
    <property type="entry name" value="ZnF_GATA"/>
    <property type="match status" value="1"/>
</dbReference>
<keyword evidence="9" id="KW-1185">Reference proteome</keyword>
<reference evidence="8" key="2">
    <citation type="submission" date="2023-06" db="EMBL/GenBank/DDBJ databases">
        <authorList>
            <consortium name="Lawrence Berkeley National Laboratory"/>
            <person name="Haridas S."/>
            <person name="Hensen N."/>
            <person name="Bonometti L."/>
            <person name="Westerberg I."/>
            <person name="Brannstrom I.O."/>
            <person name="Guillou S."/>
            <person name="Cros-Aarteil S."/>
            <person name="Calhoun S."/>
            <person name="Kuo A."/>
            <person name="Mondo S."/>
            <person name="Pangilinan J."/>
            <person name="Riley R."/>
            <person name="Labutti K."/>
            <person name="Andreopoulos B."/>
            <person name="Lipzen A."/>
            <person name="Chen C."/>
            <person name="Yanf M."/>
            <person name="Daum C."/>
            <person name="Ng V."/>
            <person name="Clum A."/>
            <person name="Steindorff A."/>
            <person name="Ohm R."/>
            <person name="Martin F."/>
            <person name="Silar P."/>
            <person name="Natvig D."/>
            <person name="Lalanne C."/>
            <person name="Gautier V."/>
            <person name="Ament-Velasquez S.L."/>
            <person name="Kruys A."/>
            <person name="Hutchinson M.I."/>
            <person name="Powell A.J."/>
            <person name="Barry K."/>
            <person name="Miller A.N."/>
            <person name="Grigoriev I.V."/>
            <person name="Debuchy R."/>
            <person name="Gladieux P."/>
            <person name="Thoren M.H."/>
            <person name="Johannesson H."/>
        </authorList>
    </citation>
    <scope>NUCLEOTIDE SEQUENCE</scope>
    <source>
        <strain evidence="8">CBS 958.72</strain>
    </source>
</reference>
<feature type="region of interest" description="Disordered" evidence="5">
    <location>
        <begin position="424"/>
        <end position="457"/>
    </location>
</feature>
<keyword evidence="3" id="KW-0862">Zinc</keyword>
<dbReference type="Pfam" id="PF00320">
    <property type="entry name" value="GATA"/>
    <property type="match status" value="1"/>
</dbReference>
<dbReference type="InterPro" id="IPR013655">
    <property type="entry name" value="PAS_fold_3"/>
</dbReference>
<comment type="caution">
    <text evidence="8">The sequence shown here is derived from an EMBL/GenBank/DDBJ whole genome shotgun (WGS) entry which is preliminary data.</text>
</comment>
<evidence type="ECO:0000256" key="4">
    <source>
        <dbReference type="PROSITE-ProRule" id="PRU00094"/>
    </source>
</evidence>
<dbReference type="AlphaFoldDB" id="A0AAE0NJ42"/>
<dbReference type="InterPro" id="IPR000679">
    <property type="entry name" value="Znf_GATA"/>
</dbReference>
<protein>
    <submittedName>
        <fullName evidence="8">White-collar 2</fullName>
    </submittedName>
</protein>
<dbReference type="EMBL" id="JAULSN010000001">
    <property type="protein sequence ID" value="KAK3382488.1"/>
    <property type="molecule type" value="Genomic_DNA"/>
</dbReference>
<dbReference type="GO" id="GO:0043565">
    <property type="term" value="F:sequence-specific DNA binding"/>
    <property type="evidence" value="ECO:0007669"/>
    <property type="project" value="InterPro"/>
</dbReference>
<evidence type="ECO:0000256" key="1">
    <source>
        <dbReference type="ARBA" id="ARBA00022723"/>
    </source>
</evidence>
<name>A0AAE0NJ42_9PEZI</name>
<dbReference type="SUPFAM" id="SSF55785">
    <property type="entry name" value="PYP-like sensor domain (PAS domain)"/>
    <property type="match status" value="1"/>
</dbReference>
<gene>
    <name evidence="8" type="ORF">B0T24DRAFT_518423</name>
</gene>
<dbReference type="NCBIfam" id="TIGR00229">
    <property type="entry name" value="sensory_box"/>
    <property type="match status" value="1"/>
</dbReference>
<dbReference type="GO" id="GO:0008270">
    <property type="term" value="F:zinc ion binding"/>
    <property type="evidence" value="ECO:0007669"/>
    <property type="project" value="UniProtKB-KW"/>
</dbReference>
<dbReference type="SMART" id="SM00091">
    <property type="entry name" value="PAS"/>
    <property type="match status" value="1"/>
</dbReference>
<evidence type="ECO:0000256" key="2">
    <source>
        <dbReference type="ARBA" id="ARBA00022771"/>
    </source>
</evidence>
<dbReference type="Pfam" id="PF08447">
    <property type="entry name" value="PAS_3"/>
    <property type="match status" value="1"/>
</dbReference>
<dbReference type="InterPro" id="IPR051140">
    <property type="entry name" value="GATA_TF"/>
</dbReference>
<feature type="region of interest" description="Disordered" evidence="5">
    <location>
        <begin position="92"/>
        <end position="156"/>
    </location>
</feature>
<dbReference type="InterPro" id="IPR000014">
    <property type="entry name" value="PAS"/>
</dbReference>
<reference evidence="8" key="1">
    <citation type="journal article" date="2023" name="Mol. Phylogenet. Evol.">
        <title>Genome-scale phylogeny and comparative genomics of the fungal order Sordariales.</title>
        <authorList>
            <person name="Hensen N."/>
            <person name="Bonometti L."/>
            <person name="Westerberg I."/>
            <person name="Brannstrom I.O."/>
            <person name="Guillou S."/>
            <person name="Cros-Aarteil S."/>
            <person name="Calhoun S."/>
            <person name="Haridas S."/>
            <person name="Kuo A."/>
            <person name="Mondo S."/>
            <person name="Pangilinan J."/>
            <person name="Riley R."/>
            <person name="LaButti K."/>
            <person name="Andreopoulos B."/>
            <person name="Lipzen A."/>
            <person name="Chen C."/>
            <person name="Yan M."/>
            <person name="Daum C."/>
            <person name="Ng V."/>
            <person name="Clum A."/>
            <person name="Steindorff A."/>
            <person name="Ohm R.A."/>
            <person name="Martin F."/>
            <person name="Silar P."/>
            <person name="Natvig D.O."/>
            <person name="Lalanne C."/>
            <person name="Gautier V."/>
            <person name="Ament-Velasquez S.L."/>
            <person name="Kruys A."/>
            <person name="Hutchinson M.I."/>
            <person name="Powell A.J."/>
            <person name="Barry K."/>
            <person name="Miller A.N."/>
            <person name="Grigoriev I.V."/>
            <person name="Debuchy R."/>
            <person name="Gladieux P."/>
            <person name="Hiltunen Thoren M."/>
            <person name="Johannesson H."/>
        </authorList>
    </citation>
    <scope>NUCLEOTIDE SEQUENCE</scope>
    <source>
        <strain evidence="8">CBS 958.72</strain>
    </source>
</reference>
<dbReference type="GO" id="GO:0006355">
    <property type="term" value="P:regulation of DNA-templated transcription"/>
    <property type="evidence" value="ECO:0007669"/>
    <property type="project" value="InterPro"/>
</dbReference>
<dbReference type="PROSITE" id="PS50112">
    <property type="entry name" value="PAS"/>
    <property type="match status" value="1"/>
</dbReference>
<dbReference type="PROSITE" id="PS00344">
    <property type="entry name" value="GATA_ZN_FINGER_1"/>
    <property type="match status" value="1"/>
</dbReference>
<dbReference type="CDD" id="cd00130">
    <property type="entry name" value="PAS"/>
    <property type="match status" value="1"/>
</dbReference>
<evidence type="ECO:0000256" key="3">
    <source>
        <dbReference type="ARBA" id="ARBA00022833"/>
    </source>
</evidence>
<dbReference type="SMART" id="SM00401">
    <property type="entry name" value="ZnF_GATA"/>
    <property type="match status" value="1"/>
</dbReference>
<sequence length="514" mass="56187">MGVVGSDLPQVSPHRRTTVLHLAPVGRASTSLSASAKIAVSPHPRRTTWLTRRRKSCMQMTGDPNDMMSLLDGSMFPHFDPMSMNLDVSDMASQSYAPREPPASTSSALSLAAGGRSGGGGRGEPPFSPDDTVSGSGSLHGANLAPAGAASGPGVNTLTEFTKRRNWPARVVEELQDFLQILDPHGRIKHVSPSVERLTGWKAAEIHDRFLHELMHPDDVGVFTAEMNESIASGSPLRLFYRLRKKDDSYAIFETVGHAHIAAAKFAPNPKNQSPFCQAVFMMARPYPTKNAELLDSFLEHKIENERLKRRIAELRKEEADDADESQRTWRQSQEGRSDLTPSEDASHTVATPFHHAASPDTTMLPPERPTSLNVALTRENLEGIAGGRPDSIREKMARYEGASHVETIERLTGLRYQEGERSRGITTGNASPTLIRGDAGIAIPMDRDPRTGEKKKKLKVAEEYVCTDCGTLESPEWRKGPSGPKTLCNACGLRWAKKEKRKGSSSNALDTVG</sequence>
<keyword evidence="2 4" id="KW-0863">Zinc-finger</keyword>
<evidence type="ECO:0000259" key="6">
    <source>
        <dbReference type="PROSITE" id="PS50112"/>
    </source>
</evidence>
<evidence type="ECO:0000313" key="8">
    <source>
        <dbReference type="EMBL" id="KAK3382488.1"/>
    </source>
</evidence>
<dbReference type="PANTHER" id="PTHR45658:SF18">
    <property type="entry name" value="PROTEIN GAT2"/>
    <property type="match status" value="1"/>
</dbReference>
<feature type="domain" description="PAS" evidence="6">
    <location>
        <begin position="164"/>
        <end position="234"/>
    </location>
</feature>
<proteinExistence type="predicted"/>
<dbReference type="SUPFAM" id="SSF57716">
    <property type="entry name" value="Glucocorticoid receptor-like (DNA-binding domain)"/>
    <property type="match status" value="1"/>
</dbReference>
<feature type="domain" description="GATA-type" evidence="7">
    <location>
        <begin position="461"/>
        <end position="494"/>
    </location>
</feature>
<evidence type="ECO:0000259" key="7">
    <source>
        <dbReference type="PROSITE" id="PS50114"/>
    </source>
</evidence>
<evidence type="ECO:0000313" key="9">
    <source>
        <dbReference type="Proteomes" id="UP001287356"/>
    </source>
</evidence>
<dbReference type="InterPro" id="IPR013088">
    <property type="entry name" value="Znf_NHR/GATA"/>
</dbReference>
<dbReference type="Proteomes" id="UP001287356">
    <property type="component" value="Unassembled WGS sequence"/>
</dbReference>
<dbReference type="InterPro" id="IPR035965">
    <property type="entry name" value="PAS-like_dom_sf"/>
</dbReference>
<evidence type="ECO:0000256" key="5">
    <source>
        <dbReference type="SAM" id="MobiDB-lite"/>
    </source>
</evidence>
<dbReference type="Gene3D" id="3.30.450.20">
    <property type="entry name" value="PAS domain"/>
    <property type="match status" value="1"/>
</dbReference>
<keyword evidence="1" id="KW-0479">Metal-binding</keyword>
<organism evidence="8 9">
    <name type="scientific">Lasiosphaeria ovina</name>
    <dbReference type="NCBI Taxonomy" id="92902"/>
    <lineage>
        <taxon>Eukaryota</taxon>
        <taxon>Fungi</taxon>
        <taxon>Dikarya</taxon>
        <taxon>Ascomycota</taxon>
        <taxon>Pezizomycotina</taxon>
        <taxon>Sordariomycetes</taxon>
        <taxon>Sordariomycetidae</taxon>
        <taxon>Sordariales</taxon>
        <taxon>Lasiosphaeriaceae</taxon>
        <taxon>Lasiosphaeria</taxon>
    </lineage>
</organism>
<feature type="region of interest" description="Disordered" evidence="5">
    <location>
        <begin position="317"/>
        <end position="347"/>
    </location>
</feature>
<dbReference type="PROSITE" id="PS50114">
    <property type="entry name" value="GATA_ZN_FINGER_2"/>
    <property type="match status" value="1"/>
</dbReference>
<dbReference type="PANTHER" id="PTHR45658">
    <property type="entry name" value="GATA TRANSCRIPTION FACTOR"/>
    <property type="match status" value="1"/>
</dbReference>
<dbReference type="Gene3D" id="3.30.50.10">
    <property type="entry name" value="Erythroid Transcription Factor GATA-1, subunit A"/>
    <property type="match status" value="1"/>
</dbReference>
<accession>A0AAE0NJ42</accession>